<evidence type="ECO:0008006" key="4">
    <source>
        <dbReference type="Google" id="ProtNLM"/>
    </source>
</evidence>
<dbReference type="EMBL" id="BARV01019550">
    <property type="protein sequence ID" value="GAI31666.1"/>
    <property type="molecule type" value="Genomic_DNA"/>
</dbReference>
<dbReference type="SUPFAM" id="SSF53649">
    <property type="entry name" value="Alkaline phosphatase-like"/>
    <property type="match status" value="1"/>
</dbReference>
<gene>
    <name evidence="3" type="ORF">S06H3_32839</name>
</gene>
<organism evidence="3">
    <name type="scientific">marine sediment metagenome</name>
    <dbReference type="NCBI Taxonomy" id="412755"/>
    <lineage>
        <taxon>unclassified sequences</taxon>
        <taxon>metagenomes</taxon>
        <taxon>ecological metagenomes</taxon>
    </lineage>
</organism>
<proteinExistence type="predicted"/>
<dbReference type="Gene3D" id="3.40.720.10">
    <property type="entry name" value="Alkaline Phosphatase, subunit A"/>
    <property type="match status" value="1"/>
</dbReference>
<feature type="non-terminal residue" evidence="3">
    <location>
        <position position="1"/>
    </location>
</feature>
<dbReference type="PANTHER" id="PTHR45953:SF1">
    <property type="entry name" value="IDURONATE 2-SULFATASE"/>
    <property type="match status" value="1"/>
</dbReference>
<keyword evidence="2" id="KW-0378">Hydrolase</keyword>
<dbReference type="GO" id="GO:0046872">
    <property type="term" value="F:metal ion binding"/>
    <property type="evidence" value="ECO:0007669"/>
    <property type="project" value="UniProtKB-KW"/>
</dbReference>
<sequence length="70" mass="8286">QKSNPLHGHTVRTEQYTYTEYSDHDNNIVARMLYDVLNDPEENINLSEKEECRKVVEELSNMLKMIEDQS</sequence>
<dbReference type="GO" id="GO:0008484">
    <property type="term" value="F:sulfuric ester hydrolase activity"/>
    <property type="evidence" value="ECO:0007669"/>
    <property type="project" value="TreeGrafter"/>
</dbReference>
<evidence type="ECO:0000256" key="1">
    <source>
        <dbReference type="ARBA" id="ARBA00022723"/>
    </source>
</evidence>
<protein>
    <recommendedName>
        <fullName evidence="4">N-sulphoglucosamine sulphohydrolase C-terminal domain-containing protein</fullName>
    </recommendedName>
</protein>
<keyword evidence="1" id="KW-0479">Metal-binding</keyword>
<evidence type="ECO:0000256" key="2">
    <source>
        <dbReference type="ARBA" id="ARBA00022801"/>
    </source>
</evidence>
<name>X1NN72_9ZZZZ</name>
<comment type="caution">
    <text evidence="3">The sequence shown here is derived from an EMBL/GenBank/DDBJ whole genome shotgun (WGS) entry which is preliminary data.</text>
</comment>
<dbReference type="GO" id="GO:0005737">
    <property type="term" value="C:cytoplasm"/>
    <property type="evidence" value="ECO:0007669"/>
    <property type="project" value="TreeGrafter"/>
</dbReference>
<evidence type="ECO:0000313" key="3">
    <source>
        <dbReference type="EMBL" id="GAI31666.1"/>
    </source>
</evidence>
<accession>X1NN72</accession>
<dbReference type="AlphaFoldDB" id="X1NN72"/>
<reference evidence="3" key="1">
    <citation type="journal article" date="2014" name="Front. Microbiol.">
        <title>High frequency of phylogenetically diverse reductive dehalogenase-homologous genes in deep subseafloor sedimentary metagenomes.</title>
        <authorList>
            <person name="Kawai M."/>
            <person name="Futagami T."/>
            <person name="Toyoda A."/>
            <person name="Takaki Y."/>
            <person name="Nishi S."/>
            <person name="Hori S."/>
            <person name="Arai W."/>
            <person name="Tsubouchi T."/>
            <person name="Morono Y."/>
            <person name="Uchiyama I."/>
            <person name="Ito T."/>
            <person name="Fujiyama A."/>
            <person name="Inagaki F."/>
            <person name="Takami H."/>
        </authorList>
    </citation>
    <scope>NUCLEOTIDE SEQUENCE</scope>
    <source>
        <strain evidence="3">Expedition CK06-06</strain>
    </source>
</reference>
<dbReference type="InterPro" id="IPR017850">
    <property type="entry name" value="Alkaline_phosphatase_core_sf"/>
</dbReference>
<dbReference type="PANTHER" id="PTHR45953">
    <property type="entry name" value="IDURONATE 2-SULFATASE"/>
    <property type="match status" value="1"/>
</dbReference>